<sequence>MGMRYISSELNHFISRIKLFRSLIKKQDFKAVQRYYERIYIRWLDHYSLPQTRVMRYEDPIELRALDELFVDCNIDDRDVLNTLNLWHKQDAGFLSSVLLAEYWAAIANDVQHHLPMQHTTKQRSIFVDVSIYWYLHAMSFMSRCPDIYIRILELLINTHTSYTPTEIYQLQTLQHINYSADSIEKLSDLGGELPLAPISPCLIQPNIDADTTSAYLFQCSLAHQPTFYAYRHYVLNILKLDTDSYPLFDCFLYSDQCDKLPNSVVQPLYCERYLHELERLQYDNALDVNTLLHAEEIIDYLHSLSIDPIQKVDVFIAEICFYTDVIHTMQGLSEPLKEIIFHKLDAAYYTLVGQHQNGLQQKLKSQERIFQCILLFYQSCFEHQKLAYLENFILRTAACKRSSFFMLLWYALSESGKYNLCFAQLDIDLALILSTGSPAKVDMQIQQAWLALCEIGERHIIETMLQKLAEAGHAQSMMQMYCLYLGSHVDGLYVPHQMNIQKADYWLQHALDQEVTAAYLEQGEKLLQQVLDNYPHMVDRDMIQSAYTWLEKAVKQHDHAAFVPYAHAIFLAEPTQRDYILTDYLPYILEHHCFTKKHLAQIAYIYACANLYAQGMANNIYLAQYWSKNALQLDPQTRYQVLSEQIHVPEGFGLAKMKYKKQIQSAKNAIPTWMKSVIQLYERHLIF</sequence>
<dbReference type="InterPro" id="IPR011990">
    <property type="entry name" value="TPR-like_helical_dom_sf"/>
</dbReference>
<evidence type="ECO:0000313" key="2">
    <source>
        <dbReference type="Proteomes" id="UP000243463"/>
    </source>
</evidence>
<gene>
    <name evidence="1" type="ORF">SAMN05444584_0769</name>
</gene>
<reference evidence="2" key="1">
    <citation type="submission" date="2017-06" db="EMBL/GenBank/DDBJ databases">
        <authorList>
            <person name="Varghese N."/>
            <person name="Submissions S."/>
        </authorList>
    </citation>
    <scope>NUCLEOTIDE SEQUENCE [LARGE SCALE GENOMIC DNA]</scope>
    <source>
        <strain evidence="2">ANC 5114</strain>
    </source>
</reference>
<dbReference type="SUPFAM" id="SSF81901">
    <property type="entry name" value="HCP-like"/>
    <property type="match status" value="1"/>
</dbReference>
<dbReference type="AlphaFoldDB" id="A0A217EEB2"/>
<proteinExistence type="predicted"/>
<dbReference type="Gene3D" id="1.25.40.10">
    <property type="entry name" value="Tetratricopeptide repeat domain"/>
    <property type="match status" value="1"/>
</dbReference>
<evidence type="ECO:0000313" key="1">
    <source>
        <dbReference type="EMBL" id="SNQ28841.1"/>
    </source>
</evidence>
<keyword evidence="2" id="KW-1185">Reference proteome</keyword>
<protein>
    <submittedName>
        <fullName evidence="1">Uncharacterized protein</fullName>
    </submittedName>
</protein>
<name>A0A217EEB2_9GAMM</name>
<dbReference type="Proteomes" id="UP000243463">
    <property type="component" value="Unassembled WGS sequence"/>
</dbReference>
<dbReference type="EMBL" id="FZLN01000001">
    <property type="protein sequence ID" value="SNQ28841.1"/>
    <property type="molecule type" value="Genomic_DNA"/>
</dbReference>
<accession>A0A217EEB2</accession>
<organism evidence="1 2">
    <name type="scientific">Acinetobacter apis</name>
    <dbReference type="NCBI Taxonomy" id="1229165"/>
    <lineage>
        <taxon>Bacteria</taxon>
        <taxon>Pseudomonadati</taxon>
        <taxon>Pseudomonadota</taxon>
        <taxon>Gammaproteobacteria</taxon>
        <taxon>Moraxellales</taxon>
        <taxon>Moraxellaceae</taxon>
        <taxon>Acinetobacter</taxon>
    </lineage>
</organism>